<dbReference type="InParanoid" id="A0A151GN44"/>
<evidence type="ECO:0000256" key="4">
    <source>
        <dbReference type="SAM" id="MobiDB-lite"/>
    </source>
</evidence>
<reference evidence="6 7" key="1">
    <citation type="journal article" date="2016" name="Sci. Rep.">
        <title>Insights into Adaptations to a Near-Obligate Nematode Endoparasitic Lifestyle from the Finished Genome of Drechmeria coniospora.</title>
        <authorList>
            <person name="Zhang L."/>
            <person name="Zhou Z."/>
            <person name="Guo Q."/>
            <person name="Fokkens L."/>
            <person name="Miskei M."/>
            <person name="Pocsi I."/>
            <person name="Zhang W."/>
            <person name="Chen M."/>
            <person name="Wang L."/>
            <person name="Sun Y."/>
            <person name="Donzelli B.G."/>
            <person name="Gibson D.M."/>
            <person name="Nelson D.R."/>
            <person name="Luo J.G."/>
            <person name="Rep M."/>
            <person name="Liu H."/>
            <person name="Yang S."/>
            <person name="Wang J."/>
            <person name="Krasnoff S.B."/>
            <person name="Xu Y."/>
            <person name="Molnar I."/>
            <person name="Lin M."/>
        </authorList>
    </citation>
    <scope>NUCLEOTIDE SEQUENCE [LARGE SCALE GENOMIC DNA]</scope>
    <source>
        <strain evidence="6 7">ARSEF 6962</strain>
    </source>
</reference>
<evidence type="ECO:0000256" key="1">
    <source>
        <dbReference type="ARBA" id="ARBA00023016"/>
    </source>
</evidence>
<dbReference type="Proteomes" id="UP000076580">
    <property type="component" value="Chromosome 02"/>
</dbReference>
<dbReference type="GeneID" id="63718204"/>
<comment type="caution">
    <text evidence="6">The sequence shown here is derived from an EMBL/GenBank/DDBJ whole genome shotgun (WGS) entry which is preliminary data.</text>
</comment>
<keyword evidence="7" id="KW-1185">Reference proteome</keyword>
<evidence type="ECO:0000256" key="3">
    <source>
        <dbReference type="RuleBase" id="RU003616"/>
    </source>
</evidence>
<dbReference type="Pfam" id="PF00011">
    <property type="entry name" value="HSP20"/>
    <property type="match status" value="1"/>
</dbReference>
<sequence length="350" mass="38032">MASQDQNRPSMPHWDSVPMPFRERGDGNTGSTGSTGTADHATPHATPHAAPHAAPHSVDSPFGFPPFGPWFQPHLYGQHPPPPPPRGWDQWRRHDFDGHHGHGQHHDSGGKKAEADLYVDEKGKEKASTRARNEAVPDPAEMTPDEDDGSAPPADGPTCASADGRRRRGHGRCRGGMHRGGWSHRGRHAGPPFDFPTLMRGAMDSPFFRCLQDQAQRFASGVNFDAADGSSSFTPSIDVFNTKDAYVLHVALPGARKEDIGLTWDSDNGTLNVAGVVHRPGDEHFIQTLSVAERRVGMFDRHIDLPPAGAGEKEEIDASGITAKMEDGILVVVVPKAEKEWTQVHKVEIA</sequence>
<feature type="compositionally biased region" description="Basic and acidic residues" evidence="4">
    <location>
        <begin position="89"/>
        <end position="135"/>
    </location>
</feature>
<dbReference type="EMBL" id="LAYC01000002">
    <property type="protein sequence ID" value="KYK58544.1"/>
    <property type="molecule type" value="Genomic_DNA"/>
</dbReference>
<gene>
    <name evidence="6" type="ORF">DCS_05561</name>
</gene>
<dbReference type="PROSITE" id="PS01031">
    <property type="entry name" value="SHSP"/>
    <property type="match status" value="1"/>
</dbReference>
<feature type="compositionally biased region" description="Basic residues" evidence="4">
    <location>
        <begin position="165"/>
        <end position="188"/>
    </location>
</feature>
<dbReference type="InterPro" id="IPR002068">
    <property type="entry name" value="A-crystallin/Hsp20_dom"/>
</dbReference>
<dbReference type="PANTHER" id="PTHR11527">
    <property type="entry name" value="HEAT-SHOCK PROTEIN 20 FAMILY MEMBER"/>
    <property type="match status" value="1"/>
</dbReference>
<dbReference type="CDD" id="cd06464">
    <property type="entry name" value="ACD_sHsps-like"/>
    <property type="match status" value="1"/>
</dbReference>
<comment type="similarity">
    <text evidence="2 3">Belongs to the small heat shock protein (HSP20) family.</text>
</comment>
<organism evidence="6 7">
    <name type="scientific">Drechmeria coniospora</name>
    <name type="common">Nematophagous fungus</name>
    <name type="synonym">Meria coniospora</name>
    <dbReference type="NCBI Taxonomy" id="98403"/>
    <lineage>
        <taxon>Eukaryota</taxon>
        <taxon>Fungi</taxon>
        <taxon>Dikarya</taxon>
        <taxon>Ascomycota</taxon>
        <taxon>Pezizomycotina</taxon>
        <taxon>Sordariomycetes</taxon>
        <taxon>Hypocreomycetidae</taxon>
        <taxon>Hypocreales</taxon>
        <taxon>Ophiocordycipitaceae</taxon>
        <taxon>Drechmeria</taxon>
    </lineage>
</organism>
<dbReference type="STRING" id="98403.A0A151GN44"/>
<accession>A0A151GN44</accession>
<feature type="region of interest" description="Disordered" evidence="4">
    <location>
        <begin position="1"/>
        <end position="188"/>
    </location>
</feature>
<dbReference type="Gene3D" id="2.60.40.790">
    <property type="match status" value="1"/>
</dbReference>
<proteinExistence type="inferred from homology"/>
<dbReference type="InterPro" id="IPR031107">
    <property type="entry name" value="Small_HSP"/>
</dbReference>
<feature type="domain" description="SHSP" evidence="5">
    <location>
        <begin position="228"/>
        <end position="350"/>
    </location>
</feature>
<dbReference type="RefSeq" id="XP_040657896.1">
    <property type="nucleotide sequence ID" value="XM_040802863.1"/>
</dbReference>
<feature type="compositionally biased region" description="Low complexity" evidence="4">
    <location>
        <begin position="29"/>
        <end position="56"/>
    </location>
</feature>
<evidence type="ECO:0000313" key="6">
    <source>
        <dbReference type="EMBL" id="KYK58544.1"/>
    </source>
</evidence>
<dbReference type="AlphaFoldDB" id="A0A151GN44"/>
<evidence type="ECO:0000256" key="2">
    <source>
        <dbReference type="PROSITE-ProRule" id="PRU00285"/>
    </source>
</evidence>
<evidence type="ECO:0000313" key="7">
    <source>
        <dbReference type="Proteomes" id="UP000076580"/>
    </source>
</evidence>
<dbReference type="InterPro" id="IPR008978">
    <property type="entry name" value="HSP20-like_chaperone"/>
</dbReference>
<keyword evidence="1" id="KW-0346">Stress response</keyword>
<protein>
    <recommendedName>
        <fullName evidence="5">SHSP domain-containing protein</fullName>
    </recommendedName>
</protein>
<dbReference type="SUPFAM" id="SSF49764">
    <property type="entry name" value="HSP20-like chaperones"/>
    <property type="match status" value="1"/>
</dbReference>
<name>A0A151GN44_DRECN</name>
<evidence type="ECO:0000259" key="5">
    <source>
        <dbReference type="PROSITE" id="PS01031"/>
    </source>
</evidence>